<sequence length="126" mass="13922">MHVIGRTIHETELIDKKNMTPGFCFDFSSYRVHRCIGDRTEGDRNDIRVRGPTTAQTDIIEQSDAEEHDSRITGAQCSTSLVSGIYGHAQQGHLATVKLIIVSDIILGLMKGSRPVEVMVSQNVLV</sequence>
<keyword evidence="2" id="KW-1185">Reference proteome</keyword>
<reference evidence="1 2" key="1">
    <citation type="journal article" date="2008" name="Nat. Biotechnol.">
        <title>Genome sequencing and analysis of the filamentous fungus Penicillium chrysogenum.</title>
        <authorList>
            <person name="van den Berg M.A."/>
            <person name="Albang R."/>
            <person name="Albermann K."/>
            <person name="Badger J.H."/>
            <person name="Daran J.-M."/>
            <person name="Driessen A.J.M."/>
            <person name="Garcia-Estrada C."/>
            <person name="Fedorova N.D."/>
            <person name="Harris D.M."/>
            <person name="Heijne W.H.M."/>
            <person name="Joardar V.S."/>
            <person name="Kiel J.A.K.W."/>
            <person name="Kovalchuk A."/>
            <person name="Martin J.F."/>
            <person name="Nierman W.C."/>
            <person name="Nijland J.G."/>
            <person name="Pronk J.T."/>
            <person name="Roubos J.A."/>
            <person name="van der Klei I.J."/>
            <person name="van Peij N.N.M.E."/>
            <person name="Veenhuis M."/>
            <person name="von Doehren H."/>
            <person name="Wagner C."/>
            <person name="Wortman J.R."/>
            <person name="Bovenberg R.A.L."/>
        </authorList>
    </citation>
    <scope>NUCLEOTIDE SEQUENCE [LARGE SCALE GENOMIC DNA]</scope>
    <source>
        <strain evidence="2">ATCC 28089 / DSM 1075 / NRRL 1951 / Wisconsin 54-1255</strain>
    </source>
</reference>
<proteinExistence type="predicted"/>
<evidence type="ECO:0000313" key="2">
    <source>
        <dbReference type="Proteomes" id="UP000000724"/>
    </source>
</evidence>
<dbReference type="VEuPathDB" id="FungiDB:PCH_Pc22g12640"/>
<gene>
    <name evidence="1" type="ORF">Pc22g12640</name>
    <name evidence="1" type="ORF">PCH_Pc22g12640</name>
</gene>
<protein>
    <submittedName>
        <fullName evidence="1">Uncharacterized protein</fullName>
    </submittedName>
</protein>
<name>B6HRY1_PENRW</name>
<dbReference type="EMBL" id="AM920437">
    <property type="protein sequence ID" value="CAP98552.1"/>
    <property type="molecule type" value="Genomic_DNA"/>
</dbReference>
<dbReference type="AlphaFoldDB" id="B6HRY1"/>
<evidence type="ECO:0000313" key="1">
    <source>
        <dbReference type="EMBL" id="CAP98552.1"/>
    </source>
</evidence>
<dbReference type="HOGENOM" id="CLU_1982318_0_0_1"/>
<dbReference type="Proteomes" id="UP000000724">
    <property type="component" value="Contig Pc00c22"/>
</dbReference>
<accession>B6HRY1</accession>
<organism evidence="1 2">
    <name type="scientific">Penicillium rubens (strain ATCC 28089 / DSM 1075 / NRRL 1951 / Wisconsin 54-1255)</name>
    <name type="common">Penicillium chrysogenum</name>
    <dbReference type="NCBI Taxonomy" id="500485"/>
    <lineage>
        <taxon>Eukaryota</taxon>
        <taxon>Fungi</taxon>
        <taxon>Dikarya</taxon>
        <taxon>Ascomycota</taxon>
        <taxon>Pezizomycotina</taxon>
        <taxon>Eurotiomycetes</taxon>
        <taxon>Eurotiomycetidae</taxon>
        <taxon>Eurotiales</taxon>
        <taxon>Aspergillaceae</taxon>
        <taxon>Penicillium</taxon>
        <taxon>Penicillium chrysogenum species complex</taxon>
    </lineage>
</organism>